<reference evidence="1" key="1">
    <citation type="submission" date="2018-05" db="EMBL/GenBank/DDBJ databases">
        <authorList>
            <person name="Lanie J.A."/>
            <person name="Ng W.-L."/>
            <person name="Kazmierczak K.M."/>
            <person name="Andrzejewski T.M."/>
            <person name="Davidsen T.M."/>
            <person name="Wayne K.J."/>
            <person name="Tettelin H."/>
            <person name="Glass J.I."/>
            <person name="Rusch D."/>
            <person name="Podicherti R."/>
            <person name="Tsui H.-C.T."/>
            <person name="Winkler M.E."/>
        </authorList>
    </citation>
    <scope>NUCLEOTIDE SEQUENCE</scope>
</reference>
<proteinExistence type="predicted"/>
<accession>A0A381X392</accession>
<name>A0A381X392_9ZZZZ</name>
<dbReference type="AlphaFoldDB" id="A0A381X392"/>
<organism evidence="1">
    <name type="scientific">marine metagenome</name>
    <dbReference type="NCBI Taxonomy" id="408172"/>
    <lineage>
        <taxon>unclassified sequences</taxon>
        <taxon>metagenomes</taxon>
        <taxon>ecological metagenomes</taxon>
    </lineage>
</organism>
<sequence>MLDLMKIAQTEARGGDLFNLLQGLFESSDIRPTGYPDAVIWQGGHHDGKISPIAHSLTDAYALLGTIAAIDVLGLPYYAIPMWAQYRHDMALAPLGWFGNMPCISIKWSTAGDAYVNDTSGNKVVVMGKSGNAPLRTQAGVYCNVRPYGPITVVRCMPCLPYSQDKSVFDVNSKTGIIHSEMNTPGVQMAYANRRFLKMVHETGNLGRVAFKPTQAQEDGVNSGLLSWMLEGTQFKVGRKYAVDGYVEHRELVDRIVNLLPDDFKNGMENWGGQIEQHIADTNYGILIWDLIQKRDVIILTTDLDGDRLTDLLADVSEPLRMFGQMVLSHWVEATEKREQPTREILNAYIGTKVEDLWSDMGYTTGNGRDMTSVMYRIQGPPIHEQTLGSADTMLLRLLDGDESMGGTKRPYDPRIHFVLTRDAYKDANPDNKELHTWLDKALIAFDDVYAGERPGFLEGYTELKNSIKAWGT</sequence>
<evidence type="ECO:0000313" key="1">
    <source>
        <dbReference type="EMBL" id="SVA59062.1"/>
    </source>
</evidence>
<dbReference type="EMBL" id="UINC01013716">
    <property type="protein sequence ID" value="SVA59062.1"/>
    <property type="molecule type" value="Genomic_DNA"/>
</dbReference>
<gene>
    <name evidence="1" type="ORF">METZ01_LOCUS111916</name>
</gene>
<protein>
    <submittedName>
        <fullName evidence="1">Uncharacterized protein</fullName>
    </submittedName>
</protein>